<dbReference type="Proteomes" id="UP000323258">
    <property type="component" value="Unassembled WGS sequence"/>
</dbReference>
<dbReference type="AlphaFoldDB" id="A0A5D4GTJ8"/>
<sequence>MALTAFFRAACLAGALVIGGAGAAVAHHGWAWTEDGYFELEGVIVAISFANPHPTLDVEIDGEVWRVDLATPAATQRAGFTEDKAEVGDEVYAIGNRSRDSTERWMKAVRIIVNGETFDVYPSRVPAN</sequence>
<accession>A0A5D4GTJ8</accession>
<keyword evidence="3" id="KW-1185">Reference proteome</keyword>
<dbReference type="OrthoDB" id="512581at2"/>
<feature type="signal peptide" evidence="1">
    <location>
        <begin position="1"/>
        <end position="23"/>
    </location>
</feature>
<organism evidence="2 3">
    <name type="scientific">Neoaquamicrobium microcysteis</name>
    <dbReference type="NCBI Taxonomy" id="2682781"/>
    <lineage>
        <taxon>Bacteria</taxon>
        <taxon>Pseudomonadati</taxon>
        <taxon>Pseudomonadota</taxon>
        <taxon>Alphaproteobacteria</taxon>
        <taxon>Hyphomicrobiales</taxon>
        <taxon>Phyllobacteriaceae</taxon>
        <taxon>Neoaquamicrobium</taxon>
    </lineage>
</organism>
<dbReference type="RefSeq" id="WP_148915364.1">
    <property type="nucleotide sequence ID" value="NZ_VSZS01000064.1"/>
</dbReference>
<evidence type="ECO:0000313" key="3">
    <source>
        <dbReference type="Proteomes" id="UP000323258"/>
    </source>
</evidence>
<evidence type="ECO:0000256" key="1">
    <source>
        <dbReference type="SAM" id="SignalP"/>
    </source>
</evidence>
<protein>
    <recommendedName>
        <fullName evidence="4">DUF5666 domain-containing protein</fullName>
    </recommendedName>
</protein>
<dbReference type="EMBL" id="VSZS01000064">
    <property type="protein sequence ID" value="TYR31392.1"/>
    <property type="molecule type" value="Genomic_DNA"/>
</dbReference>
<dbReference type="InterPro" id="IPR046150">
    <property type="entry name" value="DUF6152"/>
</dbReference>
<dbReference type="Pfam" id="PF19649">
    <property type="entry name" value="DUF6152"/>
    <property type="match status" value="1"/>
</dbReference>
<reference evidence="2 3" key="2">
    <citation type="submission" date="2019-09" db="EMBL/GenBank/DDBJ databases">
        <title>Mesorhizobium sp. MaA-C15 isolated from Microcystis aeruginosa.</title>
        <authorList>
            <person name="Jeong S.E."/>
            <person name="Jin H.M."/>
            <person name="Jeon C.O."/>
        </authorList>
    </citation>
    <scope>NUCLEOTIDE SEQUENCE [LARGE SCALE GENOMIC DNA]</scope>
    <source>
        <strain evidence="2 3">MaA-C15</strain>
    </source>
</reference>
<name>A0A5D4GTJ8_9HYPH</name>
<keyword evidence="1" id="KW-0732">Signal</keyword>
<evidence type="ECO:0008006" key="4">
    <source>
        <dbReference type="Google" id="ProtNLM"/>
    </source>
</evidence>
<proteinExistence type="predicted"/>
<comment type="caution">
    <text evidence="2">The sequence shown here is derived from an EMBL/GenBank/DDBJ whole genome shotgun (WGS) entry which is preliminary data.</text>
</comment>
<gene>
    <name evidence="2" type="ORF">FY036_14005</name>
</gene>
<evidence type="ECO:0000313" key="2">
    <source>
        <dbReference type="EMBL" id="TYR31392.1"/>
    </source>
</evidence>
<reference evidence="2 3" key="1">
    <citation type="submission" date="2019-08" db="EMBL/GenBank/DDBJ databases">
        <authorList>
            <person name="Seo Y.L."/>
        </authorList>
    </citation>
    <scope>NUCLEOTIDE SEQUENCE [LARGE SCALE GENOMIC DNA]</scope>
    <source>
        <strain evidence="2 3">MaA-C15</strain>
    </source>
</reference>
<feature type="chain" id="PRO_5023094866" description="DUF5666 domain-containing protein" evidence="1">
    <location>
        <begin position="24"/>
        <end position="128"/>
    </location>
</feature>